<dbReference type="GO" id="GO:0046872">
    <property type="term" value="F:metal ion binding"/>
    <property type="evidence" value="ECO:0007669"/>
    <property type="project" value="UniProtKB-KW"/>
</dbReference>
<comment type="catalytic activity">
    <reaction evidence="12">
        <text>L-tyrosyl-[glycogenin] + UDP-alpha-D-glucose = alpha-D-glucosyl-L-tyrosyl-[glycogenin] + UDP + H(+)</text>
        <dbReference type="Rhea" id="RHEA:23360"/>
        <dbReference type="Rhea" id="RHEA-COMP:14604"/>
        <dbReference type="Rhea" id="RHEA-COMP:14605"/>
        <dbReference type="ChEBI" id="CHEBI:15378"/>
        <dbReference type="ChEBI" id="CHEBI:46858"/>
        <dbReference type="ChEBI" id="CHEBI:58223"/>
        <dbReference type="ChEBI" id="CHEBI:58885"/>
        <dbReference type="ChEBI" id="CHEBI:140573"/>
        <dbReference type="EC" id="2.4.1.186"/>
    </reaction>
</comment>
<keyword evidence="3" id="KW-0963">Cytoplasm</keyword>
<evidence type="ECO:0000256" key="10">
    <source>
        <dbReference type="ARBA" id="ARBA00038934"/>
    </source>
</evidence>
<dbReference type="FunFam" id="3.90.550.10:FF:000092">
    <property type="entry name" value="Glycogenin 2"/>
    <property type="match status" value="1"/>
</dbReference>
<accession>A0A165GI42</accession>
<comment type="function">
    <text evidence="13">Self-glucosylating initiator of glycogen synthesis. It catalyzes the formation of a short alpha (1,4)-glucosyl chain covalently attached via a glucose 1-O-tyrosyl linkage to internal tyrosine residues and these chains act as primers for the elongation reaction catalyzed by glycogen synthase.</text>
</comment>
<feature type="compositionally biased region" description="Low complexity" evidence="14">
    <location>
        <begin position="297"/>
        <end position="311"/>
    </location>
</feature>
<dbReference type="GO" id="GO:0005978">
    <property type="term" value="P:glycogen biosynthetic process"/>
    <property type="evidence" value="ECO:0007669"/>
    <property type="project" value="UniProtKB-KW"/>
</dbReference>
<keyword evidence="5" id="KW-0479">Metal-binding</keyword>
<feature type="region of interest" description="Disordered" evidence="14">
    <location>
        <begin position="297"/>
        <end position="346"/>
    </location>
</feature>
<evidence type="ECO:0000256" key="3">
    <source>
        <dbReference type="ARBA" id="ARBA00022490"/>
    </source>
</evidence>
<dbReference type="SUPFAM" id="SSF53448">
    <property type="entry name" value="Nucleotide-diphospho-sugar transferases"/>
    <property type="match status" value="1"/>
</dbReference>
<gene>
    <name evidence="15" type="ORF">L228DRAFT_268690</name>
</gene>
<dbReference type="STRING" id="1328760.A0A165GI42"/>
<feature type="region of interest" description="Disordered" evidence="14">
    <location>
        <begin position="508"/>
        <end position="619"/>
    </location>
</feature>
<evidence type="ECO:0000256" key="13">
    <source>
        <dbReference type="ARBA" id="ARBA00057883"/>
    </source>
</evidence>
<dbReference type="OrthoDB" id="2014201at2759"/>
<evidence type="ECO:0000256" key="11">
    <source>
        <dbReference type="ARBA" id="ARBA00050886"/>
    </source>
</evidence>
<dbReference type="InterPro" id="IPR029044">
    <property type="entry name" value="Nucleotide-diphossugar_trans"/>
</dbReference>
<dbReference type="EMBL" id="KV407459">
    <property type="protein sequence ID" value="KZF22211.1"/>
    <property type="molecule type" value="Genomic_DNA"/>
</dbReference>
<keyword evidence="16" id="KW-1185">Reference proteome</keyword>
<evidence type="ECO:0000256" key="1">
    <source>
        <dbReference type="ARBA" id="ARBA00001936"/>
    </source>
</evidence>
<feature type="compositionally biased region" description="Basic and acidic residues" evidence="14">
    <location>
        <begin position="405"/>
        <end position="415"/>
    </location>
</feature>
<keyword evidence="7" id="KW-0325">Glycoprotein</keyword>
<dbReference type="CDD" id="cd02537">
    <property type="entry name" value="GT8_Glycogenin"/>
    <property type="match status" value="1"/>
</dbReference>
<sequence length="619" mass="69084">MEGAGEDVYCTLLMSDSYLPGALVLAHSLLDSGTRKKLAVLVTLDNLHYTSLAELQKLYDYIIPVERIVNKSPANLYLMDRPDLNATFTKIALWRQQQFRKIVYIDADVVTLRAPDELFELDTSFAAVPDVGWPDCFNSGVMVLNPNLGDFYALLALAQRGVSFDGADQGLLNMHFTNWHRLSFRYNCTPSGHYQYVPAYRHFQSSLNMIHFIGHEKPWLSGRDAPSSSGVYEELLARWWAVHDRHMKPIASSRTSEPTTHTDAGHLPTVSEQTATEDLPIQHPIYIPYKEAQIQSSTPTAVASTPTNVTSSKEEPQTSLSRFSPPMTEWDPSRAPPPADSKPEALNFPQQSYSMSADGELFRPPNAYPEPPKGMYYEVPKTAPKFEPKPLFPWEHTAAKPTRVFADDLPSKPEESSITPPLGEENDVDTASPTTPTINIIPPDAWQNYTRSNAWDDVPEIERYITSMQQARKGRVQVLLDTKAGDEPILSPSIEAGPARRKASLRLTDFPSEVERPSLPVTPAPIRRPSFWGEERNEEGELPAAEGVPKQEEWNPAAKLDELLRRQSEVLMNPEPVSSPPKPIPNREMPSSSVDASKPDFAENKDTNEDDSPGMVPAS</sequence>
<evidence type="ECO:0000256" key="6">
    <source>
        <dbReference type="ARBA" id="ARBA00023056"/>
    </source>
</evidence>
<dbReference type="Proteomes" id="UP000076632">
    <property type="component" value="Unassembled WGS sequence"/>
</dbReference>
<dbReference type="PANTHER" id="PTHR11183">
    <property type="entry name" value="GLYCOGENIN SUBFAMILY MEMBER"/>
    <property type="match status" value="1"/>
</dbReference>
<dbReference type="GO" id="GO:0008466">
    <property type="term" value="F:glycogenin glucosyltransferase activity"/>
    <property type="evidence" value="ECO:0007669"/>
    <property type="project" value="UniProtKB-EC"/>
</dbReference>
<dbReference type="Gene3D" id="3.90.550.10">
    <property type="entry name" value="Spore Coat Polysaccharide Biosynthesis Protein SpsA, Chain A"/>
    <property type="match status" value="1"/>
</dbReference>
<evidence type="ECO:0000256" key="2">
    <source>
        <dbReference type="ARBA" id="ARBA00004496"/>
    </source>
</evidence>
<feature type="compositionally biased region" description="Basic and acidic residues" evidence="14">
    <location>
        <begin position="549"/>
        <end position="568"/>
    </location>
</feature>
<comment type="catalytic activity">
    <reaction evidence="11">
        <text>[1,4-alpha-D-glucosyl](n)-L-tyrosyl-[glycogenin] + UDP-alpha-D-glucose = [1,4-alpha-D-glucosyl](n+1)-L-tyrosyl-[glycogenin] + UDP + H(+)</text>
        <dbReference type="Rhea" id="RHEA:56560"/>
        <dbReference type="Rhea" id="RHEA-COMP:14606"/>
        <dbReference type="Rhea" id="RHEA-COMP:14607"/>
        <dbReference type="ChEBI" id="CHEBI:15378"/>
        <dbReference type="ChEBI" id="CHEBI:58223"/>
        <dbReference type="ChEBI" id="CHEBI:58885"/>
        <dbReference type="ChEBI" id="CHEBI:140574"/>
        <dbReference type="EC" id="2.4.1.186"/>
    </reaction>
</comment>
<dbReference type="InterPro" id="IPR050587">
    <property type="entry name" value="GNT1/Glycosyltrans_8"/>
</dbReference>
<keyword evidence="8" id="KW-0464">Manganese</keyword>
<comment type="similarity">
    <text evidence="9">Belongs to the glycosyltransferase 8 family. Glycogenin subfamily.</text>
</comment>
<dbReference type="EC" id="2.4.1.186" evidence="10"/>
<dbReference type="InterPro" id="IPR002495">
    <property type="entry name" value="Glyco_trans_8"/>
</dbReference>
<proteinExistence type="inferred from homology"/>
<comment type="subcellular location">
    <subcellularLocation>
        <location evidence="2">Cytoplasm</location>
    </subcellularLocation>
</comment>
<dbReference type="FunCoup" id="A0A165GI42">
    <property type="interactions" value="83"/>
</dbReference>
<name>A0A165GI42_XYLHT</name>
<dbReference type="OMA" id="MVHFIGP"/>
<dbReference type="InParanoid" id="A0A165GI42"/>
<feature type="compositionally biased region" description="Basic and acidic residues" evidence="14">
    <location>
        <begin position="597"/>
        <end position="607"/>
    </location>
</feature>
<evidence type="ECO:0000313" key="16">
    <source>
        <dbReference type="Proteomes" id="UP000076632"/>
    </source>
</evidence>
<dbReference type="Pfam" id="PF01501">
    <property type="entry name" value="Glyco_transf_8"/>
    <property type="match status" value="1"/>
</dbReference>
<reference evidence="15 16" key="1">
    <citation type="journal article" date="2016" name="Fungal Biol.">
        <title>The genome of Xylona heveae provides a window into fungal endophytism.</title>
        <authorList>
            <person name="Gazis R."/>
            <person name="Kuo A."/>
            <person name="Riley R."/>
            <person name="LaButti K."/>
            <person name="Lipzen A."/>
            <person name="Lin J."/>
            <person name="Amirebrahimi M."/>
            <person name="Hesse C.N."/>
            <person name="Spatafora J.W."/>
            <person name="Henrissat B."/>
            <person name="Hainaut M."/>
            <person name="Grigoriev I.V."/>
            <person name="Hibbett D.S."/>
        </authorList>
    </citation>
    <scope>NUCLEOTIDE SEQUENCE [LARGE SCALE GENOMIC DNA]</scope>
    <source>
        <strain evidence="15 16">TC161</strain>
    </source>
</reference>
<organism evidence="15 16">
    <name type="scientific">Xylona heveae (strain CBS 132557 / TC161)</name>
    <dbReference type="NCBI Taxonomy" id="1328760"/>
    <lineage>
        <taxon>Eukaryota</taxon>
        <taxon>Fungi</taxon>
        <taxon>Dikarya</taxon>
        <taxon>Ascomycota</taxon>
        <taxon>Pezizomycotina</taxon>
        <taxon>Xylonomycetes</taxon>
        <taxon>Xylonales</taxon>
        <taxon>Xylonaceae</taxon>
        <taxon>Xylona</taxon>
    </lineage>
</organism>
<evidence type="ECO:0000256" key="9">
    <source>
        <dbReference type="ARBA" id="ARBA00038162"/>
    </source>
</evidence>
<evidence type="ECO:0000256" key="7">
    <source>
        <dbReference type="ARBA" id="ARBA00023180"/>
    </source>
</evidence>
<evidence type="ECO:0000256" key="14">
    <source>
        <dbReference type="SAM" id="MobiDB-lite"/>
    </source>
</evidence>
<protein>
    <recommendedName>
        <fullName evidence="10">glycogenin glucosyltransferase</fullName>
        <ecNumber evidence="10">2.4.1.186</ecNumber>
    </recommendedName>
</protein>
<dbReference type="RefSeq" id="XP_018187766.1">
    <property type="nucleotide sequence ID" value="XM_018335181.1"/>
</dbReference>
<dbReference type="GeneID" id="28900318"/>
<evidence type="ECO:0000256" key="5">
    <source>
        <dbReference type="ARBA" id="ARBA00022723"/>
    </source>
</evidence>
<dbReference type="GO" id="GO:0005737">
    <property type="term" value="C:cytoplasm"/>
    <property type="evidence" value="ECO:0007669"/>
    <property type="project" value="UniProtKB-SubCell"/>
</dbReference>
<evidence type="ECO:0000256" key="4">
    <source>
        <dbReference type="ARBA" id="ARBA00022679"/>
    </source>
</evidence>
<feature type="region of interest" description="Disordered" evidence="14">
    <location>
        <begin position="403"/>
        <end position="443"/>
    </location>
</feature>
<evidence type="ECO:0000256" key="8">
    <source>
        <dbReference type="ARBA" id="ARBA00023211"/>
    </source>
</evidence>
<keyword evidence="6" id="KW-0320">Glycogen biosynthesis</keyword>
<dbReference type="AlphaFoldDB" id="A0A165GI42"/>
<evidence type="ECO:0000313" key="15">
    <source>
        <dbReference type="EMBL" id="KZF22211.1"/>
    </source>
</evidence>
<evidence type="ECO:0000256" key="12">
    <source>
        <dbReference type="ARBA" id="ARBA00052293"/>
    </source>
</evidence>
<keyword evidence="4 15" id="KW-0808">Transferase</keyword>
<feature type="compositionally biased region" description="Low complexity" evidence="14">
    <location>
        <begin position="433"/>
        <end position="443"/>
    </location>
</feature>
<comment type="cofactor">
    <cofactor evidence="1">
        <name>Mn(2+)</name>
        <dbReference type="ChEBI" id="CHEBI:29035"/>
    </cofactor>
</comment>